<feature type="transmembrane region" description="Helical" evidence="1">
    <location>
        <begin position="185"/>
        <end position="206"/>
    </location>
</feature>
<evidence type="ECO:0000313" key="3">
    <source>
        <dbReference type="Proteomes" id="UP001497497"/>
    </source>
</evidence>
<comment type="caution">
    <text evidence="2">The sequence shown here is derived from an EMBL/GenBank/DDBJ whole genome shotgun (WGS) entry which is preliminary data.</text>
</comment>
<keyword evidence="1" id="KW-0812">Transmembrane</keyword>
<evidence type="ECO:0000256" key="1">
    <source>
        <dbReference type="SAM" id="Phobius"/>
    </source>
</evidence>
<keyword evidence="3" id="KW-1185">Reference proteome</keyword>
<keyword evidence="1" id="KW-1133">Transmembrane helix</keyword>
<keyword evidence="1" id="KW-0472">Membrane</keyword>
<dbReference type="AlphaFoldDB" id="A0AAV2GYT1"/>
<evidence type="ECO:0000313" key="2">
    <source>
        <dbReference type="EMBL" id="CAL1526584.1"/>
    </source>
</evidence>
<accession>A0AAV2GYT1</accession>
<proteinExistence type="predicted"/>
<sequence>MENPTHYCVNFVANLTQAKPLCTYMESAFDTLLKFILKQLDQHICGNAKSRYHYTKILYCSILVDHLKCMQDEGKEFDIDTLPRFHAVSETIRELCATNDSINRQCLLGHMSDVSQCIQMEVKSILKMKNTPWTYGALDKCSHLEIKVLCMWEELLSCEEKTSSIMTNLIVVLFSPQVCLRSGAVLVQSLCGATLNLVVLMMSYFFHSVF</sequence>
<reference evidence="2 3" key="1">
    <citation type="submission" date="2024-04" db="EMBL/GenBank/DDBJ databases">
        <authorList>
            <consortium name="Genoscope - CEA"/>
            <person name="William W."/>
        </authorList>
    </citation>
    <scope>NUCLEOTIDE SEQUENCE [LARGE SCALE GENOMIC DNA]</scope>
</reference>
<organism evidence="2 3">
    <name type="scientific">Lymnaea stagnalis</name>
    <name type="common">Great pond snail</name>
    <name type="synonym">Helix stagnalis</name>
    <dbReference type="NCBI Taxonomy" id="6523"/>
    <lineage>
        <taxon>Eukaryota</taxon>
        <taxon>Metazoa</taxon>
        <taxon>Spiralia</taxon>
        <taxon>Lophotrochozoa</taxon>
        <taxon>Mollusca</taxon>
        <taxon>Gastropoda</taxon>
        <taxon>Heterobranchia</taxon>
        <taxon>Euthyneura</taxon>
        <taxon>Panpulmonata</taxon>
        <taxon>Hygrophila</taxon>
        <taxon>Lymnaeoidea</taxon>
        <taxon>Lymnaeidae</taxon>
        <taxon>Lymnaea</taxon>
    </lineage>
</organism>
<name>A0AAV2GYT1_LYMST</name>
<dbReference type="Proteomes" id="UP001497497">
    <property type="component" value="Unassembled WGS sequence"/>
</dbReference>
<protein>
    <submittedName>
        <fullName evidence="2">Uncharacterized protein</fullName>
    </submittedName>
</protein>
<dbReference type="EMBL" id="CAXITT010000006">
    <property type="protein sequence ID" value="CAL1526584.1"/>
    <property type="molecule type" value="Genomic_DNA"/>
</dbReference>
<gene>
    <name evidence="2" type="ORF">GSLYS_00000761001</name>
</gene>